<dbReference type="PANTHER" id="PTHR43329">
    <property type="entry name" value="EPOXIDE HYDROLASE"/>
    <property type="match status" value="1"/>
</dbReference>
<dbReference type="Pfam" id="PF00561">
    <property type="entry name" value="Abhydrolase_1"/>
    <property type="match status" value="1"/>
</dbReference>
<evidence type="ECO:0000256" key="1">
    <source>
        <dbReference type="ARBA" id="ARBA00022801"/>
    </source>
</evidence>
<dbReference type="EMBL" id="RCZI01000010">
    <property type="protein sequence ID" value="TPG23490.1"/>
    <property type="molecule type" value="Genomic_DNA"/>
</dbReference>
<evidence type="ECO:0000313" key="4">
    <source>
        <dbReference type="Proteomes" id="UP000319212"/>
    </source>
</evidence>
<proteinExistence type="predicted"/>
<gene>
    <name evidence="3" type="ORF">EAH82_20735</name>
</gene>
<dbReference type="SUPFAM" id="SSF53474">
    <property type="entry name" value="alpha/beta-Hydrolases"/>
    <property type="match status" value="1"/>
</dbReference>
<dbReference type="AlphaFoldDB" id="A0A502DFM7"/>
<dbReference type="InterPro" id="IPR000639">
    <property type="entry name" value="Epox_hydrolase-like"/>
</dbReference>
<evidence type="ECO:0000313" key="3">
    <source>
        <dbReference type="EMBL" id="TPG23490.1"/>
    </source>
</evidence>
<dbReference type="OrthoDB" id="2987348at2"/>
<dbReference type="PRINTS" id="PR00412">
    <property type="entry name" value="EPOXHYDRLASE"/>
</dbReference>
<dbReference type="GO" id="GO:0016787">
    <property type="term" value="F:hydrolase activity"/>
    <property type="evidence" value="ECO:0007669"/>
    <property type="project" value="UniProtKB-KW"/>
</dbReference>
<sequence>MTQPTEYVWADDRVRVNGIELHYVRTGHGPPLVLIHGWPEFWRTWRRIIPALAARHDVIAYDLRGFGLSEKPPGEALESYTLEHHIADLAGLLDALDLHDVGLVSHDSGANVAQGYARLNPARLSGLFFFDCPYPGIGERWADARVIRESWYQYFNQLPWTAQWLASDRAHCRRYIHWCLDHWSHAPGAFDDDLEAWVDNFMLPGNLQGSFNWYRAMQPWRERLIREGAPSLPRIKVPTRVRWGASDPVLLPEFADRLGDYFEDPDVALVENAGHFVAFERPAFASAEILEFFAALAPTRAVGTDEPRP</sequence>
<dbReference type="InterPro" id="IPR000073">
    <property type="entry name" value="AB_hydrolase_1"/>
</dbReference>
<keyword evidence="1 3" id="KW-0378">Hydrolase</keyword>
<name>A0A502DFM7_9BURK</name>
<dbReference type="RefSeq" id="WP_140839664.1">
    <property type="nucleotide sequence ID" value="NZ_RCZI01000010.1"/>
</dbReference>
<dbReference type="InterPro" id="IPR029058">
    <property type="entry name" value="AB_hydrolase_fold"/>
</dbReference>
<comment type="caution">
    <text evidence="3">The sequence shown here is derived from an EMBL/GenBank/DDBJ whole genome shotgun (WGS) entry which is preliminary data.</text>
</comment>
<evidence type="ECO:0000259" key="2">
    <source>
        <dbReference type="Pfam" id="PF00561"/>
    </source>
</evidence>
<reference evidence="3 4" key="1">
    <citation type="journal article" date="2019" name="Environ. Microbiol.">
        <title>Species interactions and distinct microbial communities in high Arctic permafrost affected cryosols are associated with the CH4 and CO2 gas fluxes.</title>
        <authorList>
            <person name="Altshuler I."/>
            <person name="Hamel J."/>
            <person name="Turney S."/>
            <person name="Magnuson E."/>
            <person name="Levesque R."/>
            <person name="Greer C."/>
            <person name="Whyte L.G."/>
        </authorList>
    </citation>
    <scope>NUCLEOTIDE SEQUENCE [LARGE SCALE GENOMIC DNA]</scope>
    <source>
        <strain evidence="3 4">S06.C</strain>
    </source>
</reference>
<protein>
    <submittedName>
        <fullName evidence="3">Alpha/beta hydrolase</fullName>
    </submittedName>
</protein>
<accession>A0A502DFM7</accession>
<organism evidence="3 4">
    <name type="scientific">Variovorax guangxiensis</name>
    <dbReference type="NCBI Taxonomy" id="1775474"/>
    <lineage>
        <taxon>Bacteria</taxon>
        <taxon>Pseudomonadati</taxon>
        <taxon>Pseudomonadota</taxon>
        <taxon>Betaproteobacteria</taxon>
        <taxon>Burkholderiales</taxon>
        <taxon>Comamonadaceae</taxon>
        <taxon>Variovorax</taxon>
    </lineage>
</organism>
<dbReference type="Gene3D" id="3.40.50.1820">
    <property type="entry name" value="alpha/beta hydrolase"/>
    <property type="match status" value="1"/>
</dbReference>
<dbReference type="Proteomes" id="UP000319212">
    <property type="component" value="Unassembled WGS sequence"/>
</dbReference>
<feature type="domain" description="AB hydrolase-1" evidence="2">
    <location>
        <begin position="30"/>
        <end position="282"/>
    </location>
</feature>